<dbReference type="EMBL" id="PVZS01000009">
    <property type="protein sequence ID" value="PSC05178.1"/>
    <property type="molecule type" value="Genomic_DNA"/>
</dbReference>
<keyword evidence="1" id="KW-1133">Transmembrane helix</keyword>
<evidence type="ECO:0000256" key="1">
    <source>
        <dbReference type="SAM" id="Phobius"/>
    </source>
</evidence>
<dbReference type="PROSITE" id="PS51257">
    <property type="entry name" value="PROKAR_LIPOPROTEIN"/>
    <property type="match status" value="1"/>
</dbReference>
<reference evidence="3" key="1">
    <citation type="submission" date="2018-03" db="EMBL/GenBank/DDBJ databases">
        <authorList>
            <person name="Sun L."/>
            <person name="Liu H."/>
            <person name="Chen W."/>
            <person name="Huang K."/>
            <person name="Liu W."/>
            <person name="Gao X."/>
        </authorList>
    </citation>
    <scope>NUCLEOTIDE SEQUENCE [LARGE SCALE GENOMIC DNA]</scope>
    <source>
        <strain evidence="3">SH9</strain>
    </source>
</reference>
<protein>
    <submittedName>
        <fullName evidence="2">Low affinity iron permease family protein</fullName>
    </submittedName>
</protein>
<keyword evidence="1" id="KW-0812">Transmembrane</keyword>
<dbReference type="Proteomes" id="UP000239772">
    <property type="component" value="Unassembled WGS sequence"/>
</dbReference>
<feature type="transmembrane region" description="Helical" evidence="1">
    <location>
        <begin position="45"/>
        <end position="64"/>
    </location>
</feature>
<comment type="caution">
    <text evidence="2">The sequence shown here is derived from an EMBL/GenBank/DDBJ whole genome shotgun (WGS) entry which is preliminary data.</text>
</comment>
<organism evidence="2 3">
    <name type="scientific">Alsobacter soli</name>
    <dbReference type="NCBI Taxonomy" id="2109933"/>
    <lineage>
        <taxon>Bacteria</taxon>
        <taxon>Pseudomonadati</taxon>
        <taxon>Pseudomonadota</taxon>
        <taxon>Alphaproteobacteria</taxon>
        <taxon>Hyphomicrobiales</taxon>
        <taxon>Alsobacteraceae</taxon>
        <taxon>Alsobacter</taxon>
    </lineage>
</organism>
<dbReference type="OrthoDB" id="119761at2"/>
<dbReference type="RefSeq" id="WP_106336685.1">
    <property type="nucleotide sequence ID" value="NZ_PVZS01000009.1"/>
</dbReference>
<dbReference type="InterPro" id="IPR007251">
    <property type="entry name" value="Iron_permease_Fet4"/>
</dbReference>
<sequence>MGSKFAVFASKTSRFAGHPLTFVASCLIIVVWGAMGPFLGYSDTWQLAINTGTTIVTFLMVFLIQNTQNRESAAVQIKLDELIRATHSARNTLLDLEELSEDQLNTLLERYREVAKQARDPNISEVKELGKPEVVAAIAEEVDAAADAPADSEERKERVETAAAKAVGVAAEDVLSPVKERAVRKRRKATD</sequence>
<name>A0A2T1HU77_9HYPH</name>
<accession>A0A2T1HU77</accession>
<dbReference type="GO" id="GO:0055085">
    <property type="term" value="P:transmembrane transport"/>
    <property type="evidence" value="ECO:0007669"/>
    <property type="project" value="InterPro"/>
</dbReference>
<evidence type="ECO:0000313" key="3">
    <source>
        <dbReference type="Proteomes" id="UP000239772"/>
    </source>
</evidence>
<keyword evidence="1" id="KW-0472">Membrane</keyword>
<dbReference type="AlphaFoldDB" id="A0A2T1HU77"/>
<feature type="transmembrane region" description="Helical" evidence="1">
    <location>
        <begin position="20"/>
        <end position="39"/>
    </location>
</feature>
<evidence type="ECO:0000313" key="2">
    <source>
        <dbReference type="EMBL" id="PSC05178.1"/>
    </source>
</evidence>
<dbReference type="Pfam" id="PF04120">
    <property type="entry name" value="Iron_permease"/>
    <property type="match status" value="1"/>
</dbReference>
<keyword evidence="3" id="KW-1185">Reference proteome</keyword>
<proteinExistence type="predicted"/>
<gene>
    <name evidence="2" type="ORF">SLNSH_10210</name>
</gene>